<organism evidence="2 3">
    <name type="scientific">Phytophthora fragariaefolia</name>
    <dbReference type="NCBI Taxonomy" id="1490495"/>
    <lineage>
        <taxon>Eukaryota</taxon>
        <taxon>Sar</taxon>
        <taxon>Stramenopiles</taxon>
        <taxon>Oomycota</taxon>
        <taxon>Peronosporomycetes</taxon>
        <taxon>Peronosporales</taxon>
        <taxon>Peronosporaceae</taxon>
        <taxon>Phytophthora</taxon>
    </lineage>
</organism>
<dbReference type="Proteomes" id="UP001165121">
    <property type="component" value="Unassembled WGS sequence"/>
</dbReference>
<keyword evidence="3" id="KW-1185">Reference proteome</keyword>
<evidence type="ECO:0000313" key="2">
    <source>
        <dbReference type="EMBL" id="GMG15533.1"/>
    </source>
</evidence>
<dbReference type="EMBL" id="BSXT01018887">
    <property type="protein sequence ID" value="GMG15533.1"/>
    <property type="molecule type" value="Genomic_DNA"/>
</dbReference>
<protein>
    <submittedName>
        <fullName evidence="2">Unnamed protein product</fullName>
    </submittedName>
</protein>
<sequence>MRWSWGSRKQECSSWGSHYANRSGAPTSRAIKGYKVTSTPKAAASSRDADSAAEDRVPQVIDAFTGEPKVGEALTPLPTVAGLLELEELSYVEVLDSLKAGELAEGVLLRPEGGALELNSSSAMDSEGLEDERTSRRQTWGGAAVLKDPSDPYHPLLKEFSDVVSDDPPSVLPWIGACGMRLT</sequence>
<evidence type="ECO:0000256" key="1">
    <source>
        <dbReference type="SAM" id="MobiDB-lite"/>
    </source>
</evidence>
<dbReference type="AlphaFoldDB" id="A0A9W6YI58"/>
<feature type="region of interest" description="Disordered" evidence="1">
    <location>
        <begin position="1"/>
        <end position="56"/>
    </location>
</feature>
<name>A0A9W6YI58_9STRA</name>
<feature type="compositionally biased region" description="Basic and acidic residues" evidence="1">
    <location>
        <begin position="47"/>
        <end position="56"/>
    </location>
</feature>
<accession>A0A9W6YI58</accession>
<comment type="caution">
    <text evidence="2">The sequence shown here is derived from an EMBL/GenBank/DDBJ whole genome shotgun (WGS) entry which is preliminary data.</text>
</comment>
<feature type="region of interest" description="Disordered" evidence="1">
    <location>
        <begin position="119"/>
        <end position="146"/>
    </location>
</feature>
<gene>
    <name evidence="2" type="ORF">Pfra01_002947600</name>
</gene>
<evidence type="ECO:0000313" key="3">
    <source>
        <dbReference type="Proteomes" id="UP001165121"/>
    </source>
</evidence>
<proteinExistence type="predicted"/>
<reference evidence="2" key="1">
    <citation type="submission" date="2023-04" db="EMBL/GenBank/DDBJ databases">
        <title>Phytophthora fragariaefolia NBRC 109709.</title>
        <authorList>
            <person name="Ichikawa N."/>
            <person name="Sato H."/>
            <person name="Tonouchi N."/>
        </authorList>
    </citation>
    <scope>NUCLEOTIDE SEQUENCE</scope>
    <source>
        <strain evidence="2">NBRC 109709</strain>
    </source>
</reference>